<gene>
    <name evidence="2" type="ORF">GCM10022278_16540</name>
</gene>
<feature type="transmembrane region" description="Helical" evidence="1">
    <location>
        <begin position="46"/>
        <end position="69"/>
    </location>
</feature>
<organism evidence="2 3">
    <name type="scientific">Allohahella marinimesophila</name>
    <dbReference type="NCBI Taxonomy" id="1054972"/>
    <lineage>
        <taxon>Bacteria</taxon>
        <taxon>Pseudomonadati</taxon>
        <taxon>Pseudomonadota</taxon>
        <taxon>Gammaproteobacteria</taxon>
        <taxon>Oceanospirillales</taxon>
        <taxon>Hahellaceae</taxon>
        <taxon>Allohahella</taxon>
    </lineage>
</organism>
<evidence type="ECO:0000256" key="1">
    <source>
        <dbReference type="SAM" id="Phobius"/>
    </source>
</evidence>
<evidence type="ECO:0008006" key="4">
    <source>
        <dbReference type="Google" id="ProtNLM"/>
    </source>
</evidence>
<keyword evidence="3" id="KW-1185">Reference proteome</keyword>
<evidence type="ECO:0000313" key="3">
    <source>
        <dbReference type="Proteomes" id="UP001501337"/>
    </source>
</evidence>
<evidence type="ECO:0000313" key="2">
    <source>
        <dbReference type="EMBL" id="GAA3958868.1"/>
    </source>
</evidence>
<accession>A0ABP7P339</accession>
<feature type="transmembrane region" description="Helical" evidence="1">
    <location>
        <begin position="7"/>
        <end position="26"/>
    </location>
</feature>
<comment type="caution">
    <text evidence="2">The sequence shown here is derived from an EMBL/GenBank/DDBJ whole genome shotgun (WGS) entry which is preliminary data.</text>
</comment>
<keyword evidence="1" id="KW-1133">Transmembrane helix</keyword>
<name>A0ABP7P339_9GAMM</name>
<sequence length="112" mass="12479">MLILKRLVIILLVIAAIVIGIMLFLANTDSLSLDLIVYKTPPINASVIMFASLFCGVIIGMIVMSLSLFREKMAHWSDVKRHKSSEAEARRLAEERQQALARMEQPTSAHTA</sequence>
<protein>
    <recommendedName>
        <fullName evidence="4">Lipopolysaccharide assembly protein A domain-containing protein</fullName>
    </recommendedName>
</protein>
<keyword evidence="1" id="KW-0812">Transmembrane</keyword>
<dbReference type="RefSeq" id="WP_344805189.1">
    <property type="nucleotide sequence ID" value="NZ_BAABBO010000007.1"/>
</dbReference>
<reference evidence="3" key="1">
    <citation type="journal article" date="2019" name="Int. J. Syst. Evol. Microbiol.">
        <title>The Global Catalogue of Microorganisms (GCM) 10K type strain sequencing project: providing services to taxonomists for standard genome sequencing and annotation.</title>
        <authorList>
            <consortium name="The Broad Institute Genomics Platform"/>
            <consortium name="The Broad Institute Genome Sequencing Center for Infectious Disease"/>
            <person name="Wu L."/>
            <person name="Ma J."/>
        </authorList>
    </citation>
    <scope>NUCLEOTIDE SEQUENCE [LARGE SCALE GENOMIC DNA]</scope>
    <source>
        <strain evidence="3">JCM 17555</strain>
    </source>
</reference>
<dbReference type="EMBL" id="BAABBO010000007">
    <property type="protein sequence ID" value="GAA3958868.1"/>
    <property type="molecule type" value="Genomic_DNA"/>
</dbReference>
<keyword evidence="1" id="KW-0472">Membrane</keyword>
<proteinExistence type="predicted"/>
<dbReference type="Proteomes" id="UP001501337">
    <property type="component" value="Unassembled WGS sequence"/>
</dbReference>